<dbReference type="InterPro" id="IPR003805">
    <property type="entry name" value="CobS"/>
</dbReference>
<comment type="subcellular location">
    <subcellularLocation>
        <location evidence="2 19">Cell membrane</location>
        <topology evidence="2 19">Multi-pass membrane protein</topology>
    </subcellularLocation>
</comment>
<dbReference type="OrthoDB" id="9794626at2"/>
<evidence type="ECO:0000313" key="20">
    <source>
        <dbReference type="EMBL" id="GAY73635.1"/>
    </source>
</evidence>
<dbReference type="UniPathway" id="UPA00148">
    <property type="reaction ID" value="UER00238"/>
</dbReference>
<keyword evidence="13 19" id="KW-0472">Membrane</keyword>
<evidence type="ECO:0000256" key="14">
    <source>
        <dbReference type="ARBA" id="ARBA00025228"/>
    </source>
</evidence>
<dbReference type="EC" id="2.7.8.26" evidence="5 19"/>
<dbReference type="PANTHER" id="PTHR34148">
    <property type="entry name" value="ADENOSYLCOBINAMIDE-GDP RIBAZOLETRANSFERASE"/>
    <property type="match status" value="1"/>
</dbReference>
<evidence type="ECO:0000256" key="3">
    <source>
        <dbReference type="ARBA" id="ARBA00004663"/>
    </source>
</evidence>
<evidence type="ECO:0000256" key="11">
    <source>
        <dbReference type="ARBA" id="ARBA00022842"/>
    </source>
</evidence>
<feature type="transmembrane region" description="Helical" evidence="19">
    <location>
        <begin position="32"/>
        <end position="53"/>
    </location>
</feature>
<evidence type="ECO:0000256" key="1">
    <source>
        <dbReference type="ARBA" id="ARBA00001946"/>
    </source>
</evidence>
<reference evidence="20 21" key="1">
    <citation type="submission" date="2017-11" db="EMBL/GenBank/DDBJ databases">
        <title>Draft Genome Sequence of Lactobacillus curieae NBRC 111893 isolated from Koso, a Japanese sugar-Vegetable Fermented Beverage.</title>
        <authorList>
            <person name="Chiou T.Y."/>
            <person name="Oshima K."/>
            <person name="Suda W."/>
            <person name="Hattori M."/>
            <person name="Takahashi T."/>
        </authorList>
    </citation>
    <scope>NUCLEOTIDE SEQUENCE [LARGE SCALE GENOMIC DNA]</scope>
    <source>
        <strain evidence="20 21">NBRC111893</strain>
    </source>
</reference>
<evidence type="ECO:0000256" key="19">
    <source>
        <dbReference type="HAMAP-Rule" id="MF_00719"/>
    </source>
</evidence>
<organism evidence="20 21">
    <name type="scientific">Lentilactobacillus kosonis</name>
    <dbReference type="NCBI Taxonomy" id="2810561"/>
    <lineage>
        <taxon>Bacteria</taxon>
        <taxon>Bacillati</taxon>
        <taxon>Bacillota</taxon>
        <taxon>Bacilli</taxon>
        <taxon>Lactobacillales</taxon>
        <taxon>Lactobacillaceae</taxon>
        <taxon>Lentilactobacillus</taxon>
    </lineage>
</organism>
<proteinExistence type="inferred from homology"/>
<sequence length="258" mass="28544">MLKGLILYAQFFTRISIPVEIQHPEEKFKNNIQYFSLFGIILGLIEAGIFWIWCQIFPIWFAWILFLIGDGIITGGFHLDALADSADGIFSSRTVDKMLTIMKDSRLGTMGTLALLYFYAIMIGLGVCLSNAGFSISKMSLLAAVVVMYAKTGISFNFYKMKYAGKGGGLASIWEGISTWRIVFDQIFAMVVTFLLLGISGLISYVAVFIVAVLYRRYIYGLFSGMTGDTVGCFAEISQVVFLLVYVGINLSNLGGML</sequence>
<evidence type="ECO:0000256" key="13">
    <source>
        <dbReference type="ARBA" id="ARBA00023136"/>
    </source>
</evidence>
<dbReference type="AlphaFoldDB" id="A0A401FMM3"/>
<feature type="transmembrane region" description="Helical" evidence="19">
    <location>
        <begin position="227"/>
        <end position="249"/>
    </location>
</feature>
<evidence type="ECO:0000256" key="4">
    <source>
        <dbReference type="ARBA" id="ARBA00010561"/>
    </source>
</evidence>
<keyword evidence="9 19" id="KW-0808">Transferase</keyword>
<keyword evidence="7 19" id="KW-1003">Cell membrane</keyword>
<keyword evidence="10 19" id="KW-0812">Transmembrane</keyword>
<comment type="catalytic activity">
    <reaction evidence="17 19">
        <text>alpha-ribazole + adenosylcob(III)inamide-GDP = adenosylcob(III)alamin + GMP + H(+)</text>
        <dbReference type="Rhea" id="RHEA:16049"/>
        <dbReference type="ChEBI" id="CHEBI:10329"/>
        <dbReference type="ChEBI" id="CHEBI:15378"/>
        <dbReference type="ChEBI" id="CHEBI:18408"/>
        <dbReference type="ChEBI" id="CHEBI:58115"/>
        <dbReference type="ChEBI" id="CHEBI:60487"/>
        <dbReference type="EC" id="2.7.8.26"/>
    </reaction>
</comment>
<comment type="caution">
    <text evidence="20">The sequence shown here is derived from an EMBL/GenBank/DDBJ whole genome shotgun (WGS) entry which is preliminary data.</text>
</comment>
<evidence type="ECO:0000256" key="2">
    <source>
        <dbReference type="ARBA" id="ARBA00004651"/>
    </source>
</evidence>
<dbReference type="GO" id="GO:0051073">
    <property type="term" value="F:adenosylcobinamide-GDP ribazoletransferase activity"/>
    <property type="evidence" value="ECO:0007669"/>
    <property type="project" value="UniProtKB-UniRule"/>
</dbReference>
<dbReference type="RefSeq" id="WP_125008527.1">
    <property type="nucleotide sequence ID" value="NZ_BEXA01000003.1"/>
</dbReference>
<evidence type="ECO:0000256" key="17">
    <source>
        <dbReference type="ARBA" id="ARBA00048623"/>
    </source>
</evidence>
<keyword evidence="21" id="KW-1185">Reference proteome</keyword>
<evidence type="ECO:0000256" key="15">
    <source>
        <dbReference type="ARBA" id="ARBA00032605"/>
    </source>
</evidence>
<evidence type="ECO:0000256" key="9">
    <source>
        <dbReference type="ARBA" id="ARBA00022679"/>
    </source>
</evidence>
<dbReference type="HAMAP" id="MF_00719">
    <property type="entry name" value="CobS"/>
    <property type="match status" value="1"/>
</dbReference>
<evidence type="ECO:0000313" key="21">
    <source>
        <dbReference type="Proteomes" id="UP000286974"/>
    </source>
</evidence>
<feature type="transmembrane region" description="Helical" evidence="19">
    <location>
        <begin position="187"/>
        <end position="215"/>
    </location>
</feature>
<keyword evidence="11 19" id="KW-0460">Magnesium</keyword>
<feature type="transmembrane region" description="Helical" evidence="19">
    <location>
        <begin position="60"/>
        <end position="79"/>
    </location>
</feature>
<keyword evidence="8 19" id="KW-0169">Cobalamin biosynthesis</keyword>
<evidence type="ECO:0000256" key="8">
    <source>
        <dbReference type="ARBA" id="ARBA00022573"/>
    </source>
</evidence>
<dbReference type="Pfam" id="PF02654">
    <property type="entry name" value="CobS"/>
    <property type="match status" value="1"/>
</dbReference>
<dbReference type="GO" id="GO:0005886">
    <property type="term" value="C:plasma membrane"/>
    <property type="evidence" value="ECO:0007669"/>
    <property type="project" value="UniProtKB-SubCell"/>
</dbReference>
<comment type="pathway">
    <text evidence="3 19">Cofactor biosynthesis; adenosylcobalamin biosynthesis; adenosylcobalamin from cob(II)yrinate a,c-diamide: step 7/7.</text>
</comment>
<comment type="similarity">
    <text evidence="4 19">Belongs to the CobS family.</text>
</comment>
<dbReference type="GO" id="GO:0009236">
    <property type="term" value="P:cobalamin biosynthetic process"/>
    <property type="evidence" value="ECO:0007669"/>
    <property type="project" value="UniProtKB-UniRule"/>
</dbReference>
<dbReference type="GO" id="GO:0008818">
    <property type="term" value="F:cobalamin 5'-phosphate synthase activity"/>
    <property type="evidence" value="ECO:0007669"/>
    <property type="project" value="UniProtKB-UniRule"/>
</dbReference>
<dbReference type="Proteomes" id="UP000286974">
    <property type="component" value="Unassembled WGS sequence"/>
</dbReference>
<comment type="function">
    <text evidence="14 19">Joins adenosylcobinamide-GDP and alpha-ribazole to generate adenosylcobalamin (Ado-cobalamin). Also synthesizes adenosylcobalamin 5'-phosphate from adenosylcobinamide-GDP and alpha-ribazole 5'-phosphate.</text>
</comment>
<evidence type="ECO:0000256" key="12">
    <source>
        <dbReference type="ARBA" id="ARBA00022989"/>
    </source>
</evidence>
<feature type="transmembrane region" description="Helical" evidence="19">
    <location>
        <begin position="141"/>
        <end position="159"/>
    </location>
</feature>
<dbReference type="EMBL" id="BEXA01000003">
    <property type="protein sequence ID" value="GAY73635.1"/>
    <property type="molecule type" value="Genomic_DNA"/>
</dbReference>
<evidence type="ECO:0000256" key="18">
    <source>
        <dbReference type="ARBA" id="ARBA00049504"/>
    </source>
</evidence>
<protein>
    <recommendedName>
        <fullName evidence="6 19">Adenosylcobinamide-GDP ribazoletransferase</fullName>
        <ecNumber evidence="5 19">2.7.8.26</ecNumber>
    </recommendedName>
    <alternativeName>
        <fullName evidence="16 19">Cobalamin synthase</fullName>
    </alternativeName>
    <alternativeName>
        <fullName evidence="15 19">Cobalamin-5'-phosphate synthase</fullName>
    </alternativeName>
</protein>
<gene>
    <name evidence="19" type="primary">cobS</name>
    <name evidence="20" type="ORF">NBRC111893_1781</name>
</gene>
<keyword evidence="12 19" id="KW-1133">Transmembrane helix</keyword>
<comment type="cofactor">
    <cofactor evidence="1 19">
        <name>Mg(2+)</name>
        <dbReference type="ChEBI" id="CHEBI:18420"/>
    </cofactor>
</comment>
<feature type="transmembrane region" description="Helical" evidence="19">
    <location>
        <begin position="107"/>
        <end position="129"/>
    </location>
</feature>
<dbReference type="PANTHER" id="PTHR34148:SF1">
    <property type="entry name" value="ADENOSYLCOBINAMIDE-GDP RIBAZOLETRANSFERASE"/>
    <property type="match status" value="1"/>
</dbReference>
<evidence type="ECO:0000256" key="6">
    <source>
        <dbReference type="ARBA" id="ARBA00015850"/>
    </source>
</evidence>
<evidence type="ECO:0000256" key="10">
    <source>
        <dbReference type="ARBA" id="ARBA00022692"/>
    </source>
</evidence>
<accession>A0A401FMM3</accession>
<name>A0A401FMM3_9LACO</name>
<evidence type="ECO:0000256" key="7">
    <source>
        <dbReference type="ARBA" id="ARBA00022475"/>
    </source>
</evidence>
<evidence type="ECO:0000256" key="16">
    <source>
        <dbReference type="ARBA" id="ARBA00032853"/>
    </source>
</evidence>
<evidence type="ECO:0000256" key="5">
    <source>
        <dbReference type="ARBA" id="ARBA00013200"/>
    </source>
</evidence>
<comment type="catalytic activity">
    <reaction evidence="18 19">
        <text>alpha-ribazole 5'-phosphate + adenosylcob(III)inamide-GDP = adenosylcob(III)alamin 5'-phosphate + GMP + H(+)</text>
        <dbReference type="Rhea" id="RHEA:23560"/>
        <dbReference type="ChEBI" id="CHEBI:15378"/>
        <dbReference type="ChEBI" id="CHEBI:57918"/>
        <dbReference type="ChEBI" id="CHEBI:58115"/>
        <dbReference type="ChEBI" id="CHEBI:60487"/>
        <dbReference type="ChEBI" id="CHEBI:60493"/>
        <dbReference type="EC" id="2.7.8.26"/>
    </reaction>
</comment>